<feature type="domain" description="MoaB/Mog" evidence="9">
    <location>
        <begin position="217"/>
        <end position="375"/>
    </location>
</feature>
<dbReference type="KEGG" id="iva:Isova_2232"/>
<proteinExistence type="inferred from homology"/>
<dbReference type="HOGENOM" id="CLU_010186_7_0_11"/>
<dbReference type="InterPro" id="IPR005110">
    <property type="entry name" value="MoeA_linker/N"/>
</dbReference>
<dbReference type="PANTHER" id="PTHR10192:SF5">
    <property type="entry name" value="GEPHYRIN"/>
    <property type="match status" value="1"/>
</dbReference>
<dbReference type="Gene3D" id="3.40.980.10">
    <property type="entry name" value="MoaB/Mog-like domain"/>
    <property type="match status" value="1"/>
</dbReference>
<dbReference type="Pfam" id="PF00994">
    <property type="entry name" value="MoCF_biosynth"/>
    <property type="match status" value="1"/>
</dbReference>
<dbReference type="InterPro" id="IPR038987">
    <property type="entry name" value="MoeA-like"/>
</dbReference>
<dbReference type="Gene3D" id="2.40.340.10">
    <property type="entry name" value="MoeA, C-terminal, domain IV"/>
    <property type="match status" value="1"/>
</dbReference>
<sequence length="465" mass="46569">MTDGPVRRTIAEHAAAVLARVAPLPAVPLALPDAAASGLGLVLARDVVAAAAVPPFDHAAMDGYAVRLADLPDDGTPVTLPVTGSVHPGSAAVGMISGPNRPDDPDKTDQKSCPQRSGGRGRRAVRIMTGAPLPAWADAVVPVERTSTGRFVAGGAAVEQEVTLSRPARTHVRTAGEDLRTGDVLARAGDEVTPALVAVAAAAGLSELWVHRRPRVAVLSTGSELVAATATAAPGAVPDSNSLMLAALARAAGADVVRVGAVPDDAAALRTALDGVVSGPVAHSEARNRADSPLTTVDLVVTSGGVSAGASDVVREVLASADPALSDVELAAVAMRPGRPQALARWRGVPWVAVPGNPVSAFVSFALFVRPAIARLAGGAPPAARTARAAVAWGTPPGREAVVPVRVLGSGEVEPAAPLHGAADGAGHHLSALLAADALAIVPADVEKVAAGDEVTVLGLPGRHR</sequence>
<dbReference type="AlphaFoldDB" id="F6FR02"/>
<keyword evidence="7" id="KW-0808">Transferase</keyword>
<organism evidence="11">
    <name type="scientific">Isoptericola variabilis (strain 225)</name>
    <dbReference type="NCBI Taxonomy" id="743718"/>
    <lineage>
        <taxon>Bacteria</taxon>
        <taxon>Bacillati</taxon>
        <taxon>Actinomycetota</taxon>
        <taxon>Actinomycetes</taxon>
        <taxon>Micrococcales</taxon>
        <taxon>Promicromonosporaceae</taxon>
        <taxon>Isoptericola</taxon>
    </lineage>
</organism>
<evidence type="ECO:0000256" key="8">
    <source>
        <dbReference type="SAM" id="MobiDB-lite"/>
    </source>
</evidence>
<dbReference type="InterPro" id="IPR001453">
    <property type="entry name" value="MoaB/Mog_dom"/>
</dbReference>
<comment type="cofactor">
    <cofactor evidence="7">
        <name>Mg(2+)</name>
        <dbReference type="ChEBI" id="CHEBI:18420"/>
    </cofactor>
</comment>
<accession>F6FR02</accession>
<dbReference type="STRING" id="743718.Isova_2232"/>
<dbReference type="Pfam" id="PF03453">
    <property type="entry name" value="MoeA_N"/>
    <property type="match status" value="1"/>
</dbReference>
<dbReference type="UniPathway" id="UPA00344"/>
<dbReference type="eggNOG" id="COG0303">
    <property type="taxonomic scope" value="Bacteria"/>
</dbReference>
<feature type="region of interest" description="Disordered" evidence="8">
    <location>
        <begin position="87"/>
        <end position="122"/>
    </location>
</feature>
<comment type="catalytic activity">
    <reaction evidence="6">
        <text>adenylyl-molybdopterin + molybdate = Mo-molybdopterin + AMP + H(+)</text>
        <dbReference type="Rhea" id="RHEA:35047"/>
        <dbReference type="ChEBI" id="CHEBI:15378"/>
        <dbReference type="ChEBI" id="CHEBI:36264"/>
        <dbReference type="ChEBI" id="CHEBI:62727"/>
        <dbReference type="ChEBI" id="CHEBI:71302"/>
        <dbReference type="ChEBI" id="CHEBI:456215"/>
        <dbReference type="EC" id="2.10.1.1"/>
    </reaction>
</comment>
<dbReference type="PANTHER" id="PTHR10192">
    <property type="entry name" value="MOLYBDOPTERIN BIOSYNTHESIS PROTEIN"/>
    <property type="match status" value="1"/>
</dbReference>
<keyword evidence="4 7" id="KW-0500">Molybdenum</keyword>
<gene>
    <name evidence="10" type="ordered locus">Isova_2232</name>
</gene>
<dbReference type="CDD" id="cd00887">
    <property type="entry name" value="MoeA"/>
    <property type="match status" value="1"/>
</dbReference>
<evidence type="ECO:0000256" key="5">
    <source>
        <dbReference type="ARBA" id="ARBA00023150"/>
    </source>
</evidence>
<dbReference type="GO" id="GO:0005829">
    <property type="term" value="C:cytosol"/>
    <property type="evidence" value="ECO:0007669"/>
    <property type="project" value="TreeGrafter"/>
</dbReference>
<evidence type="ECO:0000256" key="6">
    <source>
        <dbReference type="ARBA" id="ARBA00047317"/>
    </source>
</evidence>
<dbReference type="SUPFAM" id="SSF53218">
    <property type="entry name" value="Molybdenum cofactor biosynthesis proteins"/>
    <property type="match status" value="1"/>
</dbReference>
<dbReference type="GO" id="GO:0046872">
    <property type="term" value="F:metal ion binding"/>
    <property type="evidence" value="ECO:0007669"/>
    <property type="project" value="UniProtKB-UniRule"/>
</dbReference>
<keyword evidence="7" id="KW-0479">Metal-binding</keyword>
<dbReference type="EC" id="2.10.1.1" evidence="7"/>
<dbReference type="RefSeq" id="WP_013839343.1">
    <property type="nucleotide sequence ID" value="NC_015588.1"/>
</dbReference>
<evidence type="ECO:0000313" key="11">
    <source>
        <dbReference type="Proteomes" id="UP000009236"/>
    </source>
</evidence>
<dbReference type="InterPro" id="IPR036135">
    <property type="entry name" value="MoeA_linker/N_sf"/>
</dbReference>
<dbReference type="SUPFAM" id="SSF63867">
    <property type="entry name" value="MoeA C-terminal domain-like"/>
    <property type="match status" value="1"/>
</dbReference>
<evidence type="ECO:0000313" key="10">
    <source>
        <dbReference type="EMBL" id="AEG44952.1"/>
    </source>
</evidence>
<evidence type="ECO:0000259" key="9">
    <source>
        <dbReference type="SMART" id="SM00852"/>
    </source>
</evidence>
<dbReference type="Gene3D" id="2.170.190.11">
    <property type="entry name" value="Molybdopterin biosynthesis moea protein, domain 3"/>
    <property type="match status" value="1"/>
</dbReference>
<evidence type="ECO:0000256" key="3">
    <source>
        <dbReference type="ARBA" id="ARBA00010763"/>
    </source>
</evidence>
<dbReference type="Proteomes" id="UP000009236">
    <property type="component" value="Chromosome"/>
</dbReference>
<feature type="compositionally biased region" description="Basic and acidic residues" evidence="8">
    <location>
        <begin position="101"/>
        <end position="110"/>
    </location>
</feature>
<dbReference type="SMART" id="SM00852">
    <property type="entry name" value="MoCF_biosynth"/>
    <property type="match status" value="1"/>
</dbReference>
<evidence type="ECO:0000256" key="4">
    <source>
        <dbReference type="ARBA" id="ARBA00022505"/>
    </source>
</evidence>
<keyword evidence="11" id="KW-1185">Reference proteome</keyword>
<comment type="pathway">
    <text evidence="2 7">Cofactor biosynthesis; molybdopterin biosynthesis.</text>
</comment>
<evidence type="ECO:0000256" key="1">
    <source>
        <dbReference type="ARBA" id="ARBA00002901"/>
    </source>
</evidence>
<dbReference type="GO" id="GO:0006777">
    <property type="term" value="P:Mo-molybdopterin cofactor biosynthetic process"/>
    <property type="evidence" value="ECO:0007669"/>
    <property type="project" value="UniProtKB-UniRule"/>
</dbReference>
<dbReference type="EMBL" id="CP002810">
    <property type="protein sequence ID" value="AEG44952.1"/>
    <property type="molecule type" value="Genomic_DNA"/>
</dbReference>
<dbReference type="InterPro" id="IPR036425">
    <property type="entry name" value="MoaB/Mog-like_dom_sf"/>
</dbReference>
<name>F6FR02_ISOV2</name>
<keyword evidence="7" id="KW-0460">Magnesium</keyword>
<reference evidence="10 11" key="1">
    <citation type="submission" date="2011-05" db="EMBL/GenBank/DDBJ databases">
        <title>Complete sequence of Isoptericola variabilis 225.</title>
        <authorList>
            <consortium name="US DOE Joint Genome Institute"/>
            <person name="Lucas S."/>
            <person name="Han J."/>
            <person name="Lapidus A."/>
            <person name="Cheng J.-F."/>
            <person name="Goodwin L."/>
            <person name="Pitluck S."/>
            <person name="Peters L."/>
            <person name="Mikhailova N."/>
            <person name="Zeytun A."/>
            <person name="Han C."/>
            <person name="Tapia R."/>
            <person name="Land M."/>
            <person name="Hauser L."/>
            <person name="Kyrpides N."/>
            <person name="Ivanova N."/>
            <person name="Pagani I."/>
            <person name="Siebers A."/>
            <person name="Allgaier M."/>
            <person name="Thelen M."/>
            <person name="Hugenholtz P."/>
            <person name="Gladden J."/>
            <person name="Woyke T."/>
        </authorList>
    </citation>
    <scope>NUCLEOTIDE SEQUENCE [LARGE SCALE GENOMIC DNA]</scope>
    <source>
        <strain evidence="11">225</strain>
    </source>
</reference>
<dbReference type="GO" id="GO:0061599">
    <property type="term" value="F:molybdopterin molybdotransferase activity"/>
    <property type="evidence" value="ECO:0007669"/>
    <property type="project" value="UniProtKB-UniRule"/>
</dbReference>
<protein>
    <recommendedName>
        <fullName evidence="7">Molybdopterin molybdenumtransferase</fullName>
        <ecNumber evidence="7">2.10.1.1</ecNumber>
    </recommendedName>
</protein>
<dbReference type="Gene3D" id="3.90.105.10">
    <property type="entry name" value="Molybdopterin biosynthesis moea protein, domain 2"/>
    <property type="match status" value="1"/>
</dbReference>
<evidence type="ECO:0000256" key="2">
    <source>
        <dbReference type="ARBA" id="ARBA00005046"/>
    </source>
</evidence>
<dbReference type="SUPFAM" id="SSF63882">
    <property type="entry name" value="MoeA N-terminal region -like"/>
    <property type="match status" value="1"/>
</dbReference>
<keyword evidence="5 7" id="KW-0501">Molybdenum cofactor biosynthesis</keyword>
<dbReference type="InterPro" id="IPR005111">
    <property type="entry name" value="MoeA_C_domain_IV"/>
</dbReference>
<evidence type="ECO:0000256" key="7">
    <source>
        <dbReference type="RuleBase" id="RU365090"/>
    </source>
</evidence>
<dbReference type="InterPro" id="IPR036688">
    <property type="entry name" value="MoeA_C_domain_IV_sf"/>
</dbReference>
<comment type="similarity">
    <text evidence="3 7">Belongs to the MoeA family.</text>
</comment>
<dbReference type="Pfam" id="PF03454">
    <property type="entry name" value="MoeA_C"/>
    <property type="match status" value="1"/>
</dbReference>
<comment type="function">
    <text evidence="1 7">Catalyzes the insertion of molybdate into adenylated molybdopterin with the concomitant release of AMP.</text>
</comment>